<dbReference type="EMBL" id="UINC01117800">
    <property type="protein sequence ID" value="SVC90484.1"/>
    <property type="molecule type" value="Genomic_DNA"/>
</dbReference>
<name>A0A382QYC3_9ZZZZ</name>
<gene>
    <name evidence="2" type="ORF">METZ01_LOCUS343338</name>
</gene>
<evidence type="ECO:0000313" key="2">
    <source>
        <dbReference type="EMBL" id="SVC90484.1"/>
    </source>
</evidence>
<dbReference type="PANTHER" id="PTHR10859">
    <property type="entry name" value="GLYCOSYL TRANSFERASE"/>
    <property type="match status" value="1"/>
</dbReference>
<protein>
    <recommendedName>
        <fullName evidence="1">Glycosyltransferase 2-like domain-containing protein</fullName>
    </recommendedName>
</protein>
<dbReference type="Pfam" id="PF00535">
    <property type="entry name" value="Glycos_transf_2"/>
    <property type="match status" value="1"/>
</dbReference>
<organism evidence="2">
    <name type="scientific">marine metagenome</name>
    <dbReference type="NCBI Taxonomy" id="408172"/>
    <lineage>
        <taxon>unclassified sequences</taxon>
        <taxon>metagenomes</taxon>
        <taxon>ecological metagenomes</taxon>
    </lineage>
</organism>
<dbReference type="Gene3D" id="3.90.550.10">
    <property type="entry name" value="Spore Coat Polysaccharide Biosynthesis Protein SpsA, Chain A"/>
    <property type="match status" value="1"/>
</dbReference>
<feature type="domain" description="Glycosyltransferase 2-like" evidence="1">
    <location>
        <begin position="1"/>
        <end position="99"/>
    </location>
</feature>
<dbReference type="PANTHER" id="PTHR10859:SF91">
    <property type="entry name" value="DOLICHYL-PHOSPHATE BETA-GLUCOSYLTRANSFERASE"/>
    <property type="match status" value="1"/>
</dbReference>
<evidence type="ECO:0000259" key="1">
    <source>
        <dbReference type="Pfam" id="PF00535"/>
    </source>
</evidence>
<dbReference type="SUPFAM" id="SSF53448">
    <property type="entry name" value="Nucleotide-diphospho-sugar transferases"/>
    <property type="match status" value="1"/>
</dbReference>
<sequence length="203" mass="23228">DDGSLDNTPSIVSHWVEENILEGEYCRVILVDHEGKGSAVKVGMLAASGTYRLMCDADLAVSAEQIGNFVRSIERGNYDIVIGSRQIEGAQRFYDAPLRYFMGRLFNWYVRVIAVSGFQDTQCGYKCFTEESAAYLFQNQRVKGWGFDVEILFLASKKNMTILEMPVSWRHVEKSKVQIHKASLEMARDTLLVRLRYLFGRYK</sequence>
<dbReference type="InterPro" id="IPR001173">
    <property type="entry name" value="Glyco_trans_2-like"/>
</dbReference>
<accession>A0A382QYC3</accession>
<reference evidence="2" key="1">
    <citation type="submission" date="2018-05" db="EMBL/GenBank/DDBJ databases">
        <authorList>
            <person name="Lanie J.A."/>
            <person name="Ng W.-L."/>
            <person name="Kazmierczak K.M."/>
            <person name="Andrzejewski T.M."/>
            <person name="Davidsen T.M."/>
            <person name="Wayne K.J."/>
            <person name="Tettelin H."/>
            <person name="Glass J.I."/>
            <person name="Rusch D."/>
            <person name="Podicherti R."/>
            <person name="Tsui H.-C.T."/>
            <person name="Winkler M.E."/>
        </authorList>
    </citation>
    <scope>NUCLEOTIDE SEQUENCE</scope>
</reference>
<proteinExistence type="predicted"/>
<dbReference type="AlphaFoldDB" id="A0A382QYC3"/>
<dbReference type="InterPro" id="IPR029044">
    <property type="entry name" value="Nucleotide-diphossugar_trans"/>
</dbReference>
<dbReference type="GO" id="GO:0006487">
    <property type="term" value="P:protein N-linked glycosylation"/>
    <property type="evidence" value="ECO:0007669"/>
    <property type="project" value="TreeGrafter"/>
</dbReference>
<feature type="non-terminal residue" evidence="2">
    <location>
        <position position="1"/>
    </location>
</feature>